<dbReference type="Pfam" id="PF07715">
    <property type="entry name" value="Plug"/>
    <property type="match status" value="1"/>
</dbReference>
<reference evidence="20" key="1">
    <citation type="journal article" date="2019" name="Int. J. Syst. Evol. Microbiol.">
        <title>The Global Catalogue of Microorganisms (GCM) 10K type strain sequencing project: providing services to taxonomists for standard genome sequencing and annotation.</title>
        <authorList>
            <consortium name="The Broad Institute Genomics Platform"/>
            <consortium name="The Broad Institute Genome Sequencing Center for Infectious Disease"/>
            <person name="Wu L."/>
            <person name="Ma J."/>
        </authorList>
    </citation>
    <scope>NUCLEOTIDE SEQUENCE [LARGE SCALE GENOMIC DNA]</scope>
    <source>
        <strain evidence="20">LMG 29894</strain>
    </source>
</reference>
<dbReference type="InterPro" id="IPR000531">
    <property type="entry name" value="Beta-barrel_TonB"/>
</dbReference>
<keyword evidence="6 14" id="KW-0812">Transmembrane</keyword>
<keyword evidence="11 14" id="KW-0472">Membrane</keyword>
<keyword evidence="9" id="KW-0406">Ion transport</keyword>
<dbReference type="PROSITE" id="PS52016">
    <property type="entry name" value="TONB_DEPENDENT_REC_3"/>
    <property type="match status" value="1"/>
</dbReference>
<name>A0ABV8MLV4_9NEIS</name>
<dbReference type="PANTHER" id="PTHR32552:SF89">
    <property type="entry name" value="CATECHOLATE SIDEROPHORE RECEPTOR FIU"/>
    <property type="match status" value="1"/>
</dbReference>
<dbReference type="Proteomes" id="UP001595791">
    <property type="component" value="Unassembled WGS sequence"/>
</dbReference>
<comment type="subcellular location">
    <subcellularLocation>
        <location evidence="1 14">Cell outer membrane</location>
        <topology evidence="1 14">Multi-pass membrane protein</topology>
    </subcellularLocation>
</comment>
<accession>A0ABV8MLV4</accession>
<evidence type="ECO:0000256" key="7">
    <source>
        <dbReference type="ARBA" id="ARBA00022729"/>
    </source>
</evidence>
<dbReference type="EMBL" id="JBHSBU010000001">
    <property type="protein sequence ID" value="MFC4159138.1"/>
    <property type="molecule type" value="Genomic_DNA"/>
</dbReference>
<evidence type="ECO:0000313" key="19">
    <source>
        <dbReference type="EMBL" id="MFC4159138.1"/>
    </source>
</evidence>
<evidence type="ECO:0000256" key="1">
    <source>
        <dbReference type="ARBA" id="ARBA00004571"/>
    </source>
</evidence>
<dbReference type="SUPFAM" id="SSF56935">
    <property type="entry name" value="Porins"/>
    <property type="match status" value="1"/>
</dbReference>
<evidence type="ECO:0000256" key="8">
    <source>
        <dbReference type="ARBA" id="ARBA00023004"/>
    </source>
</evidence>
<comment type="caution">
    <text evidence="19">The sequence shown here is derived from an EMBL/GenBank/DDBJ whole genome shotgun (WGS) entry which is preliminary data.</text>
</comment>
<evidence type="ECO:0000256" key="15">
    <source>
        <dbReference type="RuleBase" id="RU003357"/>
    </source>
</evidence>
<evidence type="ECO:0000259" key="18">
    <source>
        <dbReference type="Pfam" id="PF07715"/>
    </source>
</evidence>
<dbReference type="InterPro" id="IPR039426">
    <property type="entry name" value="TonB-dep_rcpt-like"/>
</dbReference>
<evidence type="ECO:0000256" key="10">
    <source>
        <dbReference type="ARBA" id="ARBA00023077"/>
    </source>
</evidence>
<keyword evidence="5" id="KW-0410">Iron transport</keyword>
<gene>
    <name evidence="19" type="ORF">ACFOW7_07180</name>
</gene>
<sequence>MYFRKTHIAALIAGLASTVWAADSVSVGEIKVQGTGAFGGGKMIQEETAKARSSVGKKAIEEKPATANPYQLISQMPGVNASSQDATGLFGGTLTIRGFSASQMGFTIDGAPVNDSGSYDVFPQEYSDAENLEEVFVTQGTTDNDAPHVGATGGNVGMVSQNPLDRFRVKFSQTVGDDHMFKTFVRLDTGKTGPVKSFLSVSKAESDKWRGVGQADRTHVTAKSVWNIGGGHSVSAGVDYNKAVNHFLRRTSKQNYQTFGRFYDYDGTFGGRRVTAGRADSESGLTNYYDLNKNPFENALFTGKATVALGANMSFNLEPYFWYGFGGGANGNTLREADFTTGGRDLNGDGDRLDTVAFYRISKTVTHRPGVTARLNWQLNDHKLRLGLWWERARHRQTQPYVFIDDNGRPMDDWADGSVVLRNDGQIYQNRNWRTITTATQFFAEDAFSLGDKWSFLVGVRTPKTEREGYDYGSGSETQAQYREVSRSWDQILPNASAKFQIDQQSHLFAAVSKNFRAPQNFVLFERNPDGSARDINPERSINIDLGYRFQGELFNFSGSLFSVDFKDRQASRQDEDGTRRNYNVGDVEVRGLELEMASRPINGLSGYGSLTLTRSKQLDNFKTQGANRQLVELPTSGKQMVDTPRLLASAGVTYQLGGFSTSLSAKYTGKRYGDLTNDESISSATVYDLSAGYRFKDTAWFRNASVRLSVQNLFDKNYLAGIPSTSTNAVAYGGVAAFSPNYDIGNARFTSVVFSADF</sequence>
<dbReference type="Gene3D" id="2.40.170.20">
    <property type="entry name" value="TonB-dependent receptor, beta-barrel domain"/>
    <property type="match status" value="1"/>
</dbReference>
<keyword evidence="10 15" id="KW-0798">TonB box</keyword>
<keyword evidence="8" id="KW-0408">Iron</keyword>
<feature type="chain" id="PRO_5047499984" evidence="16">
    <location>
        <begin position="22"/>
        <end position="759"/>
    </location>
</feature>
<keyword evidence="4 14" id="KW-1134">Transmembrane beta strand</keyword>
<evidence type="ECO:0000256" key="11">
    <source>
        <dbReference type="ARBA" id="ARBA00023136"/>
    </source>
</evidence>
<keyword evidence="20" id="KW-1185">Reference proteome</keyword>
<evidence type="ECO:0000256" key="14">
    <source>
        <dbReference type="PROSITE-ProRule" id="PRU01360"/>
    </source>
</evidence>
<proteinExistence type="inferred from homology"/>
<dbReference type="Gene3D" id="2.170.130.10">
    <property type="entry name" value="TonB-dependent receptor, plug domain"/>
    <property type="match status" value="1"/>
</dbReference>
<feature type="signal peptide" evidence="16">
    <location>
        <begin position="1"/>
        <end position="21"/>
    </location>
</feature>
<dbReference type="InterPro" id="IPR012910">
    <property type="entry name" value="Plug_dom"/>
</dbReference>
<keyword evidence="13 14" id="KW-0998">Cell outer membrane</keyword>
<dbReference type="InterPro" id="IPR036942">
    <property type="entry name" value="Beta-barrel_TonB_sf"/>
</dbReference>
<comment type="similarity">
    <text evidence="2 14 15">Belongs to the TonB-dependent receptor family.</text>
</comment>
<evidence type="ECO:0000256" key="16">
    <source>
        <dbReference type="SAM" id="SignalP"/>
    </source>
</evidence>
<evidence type="ECO:0000259" key="17">
    <source>
        <dbReference type="Pfam" id="PF00593"/>
    </source>
</evidence>
<dbReference type="Pfam" id="PF00593">
    <property type="entry name" value="TonB_dep_Rec_b-barrel"/>
    <property type="match status" value="1"/>
</dbReference>
<keyword evidence="3 14" id="KW-0813">Transport</keyword>
<keyword evidence="12 19" id="KW-0675">Receptor</keyword>
<evidence type="ECO:0000256" key="13">
    <source>
        <dbReference type="ARBA" id="ARBA00023237"/>
    </source>
</evidence>
<feature type="domain" description="TonB-dependent receptor-like beta-barrel" evidence="17">
    <location>
        <begin position="245"/>
        <end position="714"/>
    </location>
</feature>
<dbReference type="RefSeq" id="WP_378162572.1">
    <property type="nucleotide sequence ID" value="NZ_JBHSBU010000001.1"/>
</dbReference>
<dbReference type="PANTHER" id="PTHR32552">
    <property type="entry name" value="FERRICHROME IRON RECEPTOR-RELATED"/>
    <property type="match status" value="1"/>
</dbReference>
<evidence type="ECO:0000256" key="2">
    <source>
        <dbReference type="ARBA" id="ARBA00009810"/>
    </source>
</evidence>
<evidence type="ECO:0000313" key="20">
    <source>
        <dbReference type="Proteomes" id="UP001595791"/>
    </source>
</evidence>
<evidence type="ECO:0000256" key="12">
    <source>
        <dbReference type="ARBA" id="ARBA00023170"/>
    </source>
</evidence>
<organism evidence="19 20">
    <name type="scientific">Chitinimonas lacunae</name>
    <dbReference type="NCBI Taxonomy" id="1963018"/>
    <lineage>
        <taxon>Bacteria</taxon>
        <taxon>Pseudomonadati</taxon>
        <taxon>Pseudomonadota</taxon>
        <taxon>Betaproteobacteria</taxon>
        <taxon>Neisseriales</taxon>
        <taxon>Chitinibacteraceae</taxon>
        <taxon>Chitinimonas</taxon>
    </lineage>
</organism>
<evidence type="ECO:0000256" key="5">
    <source>
        <dbReference type="ARBA" id="ARBA00022496"/>
    </source>
</evidence>
<evidence type="ECO:0000256" key="6">
    <source>
        <dbReference type="ARBA" id="ARBA00022692"/>
    </source>
</evidence>
<evidence type="ECO:0000256" key="9">
    <source>
        <dbReference type="ARBA" id="ARBA00023065"/>
    </source>
</evidence>
<feature type="domain" description="TonB-dependent receptor plug" evidence="18">
    <location>
        <begin position="46"/>
        <end position="142"/>
    </location>
</feature>
<dbReference type="InterPro" id="IPR037066">
    <property type="entry name" value="Plug_dom_sf"/>
</dbReference>
<protein>
    <submittedName>
        <fullName evidence="19">TonB-dependent receptor</fullName>
    </submittedName>
</protein>
<evidence type="ECO:0000256" key="4">
    <source>
        <dbReference type="ARBA" id="ARBA00022452"/>
    </source>
</evidence>
<evidence type="ECO:0000256" key="3">
    <source>
        <dbReference type="ARBA" id="ARBA00022448"/>
    </source>
</evidence>
<keyword evidence="7 16" id="KW-0732">Signal</keyword>